<sequence>MGTPTFSFGAGTYLPRTTHPGTASGPTPIPSLFTTPPVRSRPLTRSMKRRAAASPPKASQSSVGPFVPLQTMTAAAGVPGIIPGPMCIREQESQSSAPPGWLR</sequence>
<protein>
    <submittedName>
        <fullName evidence="2">Uncharacterized protein</fullName>
    </submittedName>
</protein>
<proteinExistence type="predicted"/>
<dbReference type="Proteomes" id="UP001605036">
    <property type="component" value="Unassembled WGS sequence"/>
</dbReference>
<feature type="region of interest" description="Disordered" evidence="1">
    <location>
        <begin position="1"/>
        <end position="65"/>
    </location>
</feature>
<dbReference type="EMBL" id="JBHFFA010000007">
    <property type="protein sequence ID" value="KAL2613514.1"/>
    <property type="molecule type" value="Genomic_DNA"/>
</dbReference>
<comment type="caution">
    <text evidence="2">The sequence shown here is derived from an EMBL/GenBank/DDBJ whole genome shotgun (WGS) entry which is preliminary data.</text>
</comment>
<keyword evidence="3" id="KW-1185">Reference proteome</keyword>
<gene>
    <name evidence="2" type="ORF">R1flu_025206</name>
</gene>
<dbReference type="AlphaFoldDB" id="A0ABD1XXH7"/>
<accession>A0ABD1XXH7</accession>
<evidence type="ECO:0000313" key="2">
    <source>
        <dbReference type="EMBL" id="KAL2613514.1"/>
    </source>
</evidence>
<evidence type="ECO:0000256" key="1">
    <source>
        <dbReference type="SAM" id="MobiDB-lite"/>
    </source>
</evidence>
<reference evidence="2 3" key="1">
    <citation type="submission" date="2024-09" db="EMBL/GenBank/DDBJ databases">
        <title>Chromosome-scale assembly of Riccia fluitans.</title>
        <authorList>
            <person name="Paukszto L."/>
            <person name="Sawicki J."/>
            <person name="Karawczyk K."/>
            <person name="Piernik-Szablinska J."/>
            <person name="Szczecinska M."/>
            <person name="Mazdziarz M."/>
        </authorList>
    </citation>
    <scope>NUCLEOTIDE SEQUENCE [LARGE SCALE GENOMIC DNA]</scope>
    <source>
        <strain evidence="2">Rf_01</strain>
        <tissue evidence="2">Aerial parts of the thallus</tissue>
    </source>
</reference>
<name>A0ABD1XXH7_9MARC</name>
<organism evidence="2 3">
    <name type="scientific">Riccia fluitans</name>
    <dbReference type="NCBI Taxonomy" id="41844"/>
    <lineage>
        <taxon>Eukaryota</taxon>
        <taxon>Viridiplantae</taxon>
        <taxon>Streptophyta</taxon>
        <taxon>Embryophyta</taxon>
        <taxon>Marchantiophyta</taxon>
        <taxon>Marchantiopsida</taxon>
        <taxon>Marchantiidae</taxon>
        <taxon>Marchantiales</taxon>
        <taxon>Ricciaceae</taxon>
        <taxon>Riccia</taxon>
    </lineage>
</organism>
<evidence type="ECO:0000313" key="3">
    <source>
        <dbReference type="Proteomes" id="UP001605036"/>
    </source>
</evidence>
<feature type="compositionally biased region" description="Low complexity" evidence="1">
    <location>
        <begin position="52"/>
        <end position="62"/>
    </location>
</feature>